<name>A0AAD9P2F1_RIDPI</name>
<gene>
    <name evidence="1" type="ORF">NP493_185g02017</name>
</gene>
<dbReference type="EMBL" id="JAODUO010000185">
    <property type="protein sequence ID" value="KAK2186882.1"/>
    <property type="molecule type" value="Genomic_DNA"/>
</dbReference>
<comment type="caution">
    <text evidence="1">The sequence shown here is derived from an EMBL/GenBank/DDBJ whole genome shotgun (WGS) entry which is preliminary data.</text>
</comment>
<accession>A0AAD9P2F1</accession>
<keyword evidence="2" id="KW-1185">Reference proteome</keyword>
<organism evidence="1 2">
    <name type="scientific">Ridgeia piscesae</name>
    <name type="common">Tubeworm</name>
    <dbReference type="NCBI Taxonomy" id="27915"/>
    <lineage>
        <taxon>Eukaryota</taxon>
        <taxon>Metazoa</taxon>
        <taxon>Spiralia</taxon>
        <taxon>Lophotrochozoa</taxon>
        <taxon>Annelida</taxon>
        <taxon>Polychaeta</taxon>
        <taxon>Sedentaria</taxon>
        <taxon>Canalipalpata</taxon>
        <taxon>Sabellida</taxon>
        <taxon>Siboglinidae</taxon>
        <taxon>Ridgeia</taxon>
    </lineage>
</organism>
<reference evidence="1" key="1">
    <citation type="journal article" date="2023" name="Mol. Biol. Evol.">
        <title>Third-Generation Sequencing Reveals the Adaptive Role of the Epigenome in Three Deep-Sea Polychaetes.</title>
        <authorList>
            <person name="Perez M."/>
            <person name="Aroh O."/>
            <person name="Sun Y."/>
            <person name="Lan Y."/>
            <person name="Juniper S.K."/>
            <person name="Young C.R."/>
            <person name="Angers B."/>
            <person name="Qian P.Y."/>
        </authorList>
    </citation>
    <scope>NUCLEOTIDE SEQUENCE</scope>
    <source>
        <strain evidence="1">R07B-5</strain>
    </source>
</reference>
<proteinExistence type="predicted"/>
<dbReference type="AlphaFoldDB" id="A0AAD9P2F1"/>
<protein>
    <submittedName>
        <fullName evidence="1">Uncharacterized protein</fullName>
    </submittedName>
</protein>
<sequence length="122" mass="13799">MAARSFNQIATSSASRRNSNNFLLSTRRRRRSTANSRSCRYLLSMDICCRWMFLLSKWPLFTSPLLKAPSSVMVCPKFSMSKSNASNFFNIVWTASSSRPRSELTSKGFFSLIQDSASATFV</sequence>
<dbReference type="Proteomes" id="UP001209878">
    <property type="component" value="Unassembled WGS sequence"/>
</dbReference>
<evidence type="ECO:0000313" key="2">
    <source>
        <dbReference type="Proteomes" id="UP001209878"/>
    </source>
</evidence>
<evidence type="ECO:0000313" key="1">
    <source>
        <dbReference type="EMBL" id="KAK2186882.1"/>
    </source>
</evidence>